<comment type="caution">
    <text evidence="2">The sequence shown here is derived from an EMBL/GenBank/DDBJ whole genome shotgun (WGS) entry which is preliminary data.</text>
</comment>
<dbReference type="Proteomes" id="UP000584824">
    <property type="component" value="Unassembled WGS sequence"/>
</dbReference>
<evidence type="ECO:0000313" key="2">
    <source>
        <dbReference type="EMBL" id="MBB4105431.1"/>
    </source>
</evidence>
<evidence type="ECO:0000256" key="1">
    <source>
        <dbReference type="SAM" id="SignalP"/>
    </source>
</evidence>
<proteinExistence type="predicted"/>
<protein>
    <recommendedName>
        <fullName evidence="4">DUF995 domain-containing protein</fullName>
    </recommendedName>
</protein>
<accession>A0A7W6K598</accession>
<keyword evidence="3" id="KW-1185">Reference proteome</keyword>
<evidence type="ECO:0008006" key="4">
    <source>
        <dbReference type="Google" id="ProtNLM"/>
    </source>
</evidence>
<dbReference type="AlphaFoldDB" id="A0A7W6K598"/>
<feature type="signal peptide" evidence="1">
    <location>
        <begin position="1"/>
        <end position="27"/>
    </location>
</feature>
<evidence type="ECO:0000313" key="3">
    <source>
        <dbReference type="Proteomes" id="UP000584824"/>
    </source>
</evidence>
<dbReference type="EMBL" id="JACIDU010000020">
    <property type="protein sequence ID" value="MBB4105431.1"/>
    <property type="molecule type" value="Genomic_DNA"/>
</dbReference>
<keyword evidence="1" id="KW-0732">Signal</keyword>
<dbReference type="Pfam" id="PF06191">
    <property type="entry name" value="DUF995"/>
    <property type="match status" value="1"/>
</dbReference>
<reference evidence="2 3" key="1">
    <citation type="submission" date="2020-08" db="EMBL/GenBank/DDBJ databases">
        <title>Genomic Encyclopedia of Type Strains, Phase IV (KMG-IV): sequencing the most valuable type-strain genomes for metagenomic binning, comparative biology and taxonomic classification.</title>
        <authorList>
            <person name="Goeker M."/>
        </authorList>
    </citation>
    <scope>NUCLEOTIDE SEQUENCE [LARGE SCALE GENOMIC DNA]</scope>
    <source>
        <strain evidence="2 3">DSM 26385</strain>
    </source>
</reference>
<dbReference type="InterPro" id="IPR009337">
    <property type="entry name" value="DUF995"/>
</dbReference>
<sequence length="168" mass="18602">MITKTKVSGGVTSLLALLLLSPVWAMAAGPAGKNTDPLTAKELKSLYADRTWVWKTGGGRFNAENSRFLAYVKEKSGESYGKGRWDVDDNGKLCIRAWWHAADGVGGGATCFGHVRIGNTIYQRRYPNGHWYVFRHAKERAGDEALKLIAADPVSDKAMNLKQRMMKK</sequence>
<dbReference type="RefSeq" id="WP_183794903.1">
    <property type="nucleotide sequence ID" value="NZ_JACIDU010000020.1"/>
</dbReference>
<gene>
    <name evidence="2" type="ORF">GGQ66_004018</name>
</gene>
<name>A0A7W6K598_9HYPH</name>
<feature type="chain" id="PRO_5031366435" description="DUF995 domain-containing protein" evidence="1">
    <location>
        <begin position="28"/>
        <end position="168"/>
    </location>
</feature>
<organism evidence="2 3">
    <name type="scientific">Allorhizobium borbori</name>
    <dbReference type="NCBI Taxonomy" id="485907"/>
    <lineage>
        <taxon>Bacteria</taxon>
        <taxon>Pseudomonadati</taxon>
        <taxon>Pseudomonadota</taxon>
        <taxon>Alphaproteobacteria</taxon>
        <taxon>Hyphomicrobiales</taxon>
        <taxon>Rhizobiaceae</taxon>
        <taxon>Rhizobium/Agrobacterium group</taxon>
        <taxon>Allorhizobium</taxon>
    </lineage>
</organism>